<dbReference type="EMBL" id="JAAGAA010000001">
    <property type="protein sequence ID" value="NDV11403.1"/>
    <property type="molecule type" value="Genomic_DNA"/>
</dbReference>
<keyword evidence="2" id="KW-1185">Reference proteome</keyword>
<dbReference type="Proteomes" id="UP000482578">
    <property type="component" value="Unassembled WGS sequence"/>
</dbReference>
<reference evidence="1 2" key="1">
    <citation type="submission" date="2020-02" db="EMBL/GenBank/DDBJ databases">
        <authorList>
            <person name="Yang Z."/>
        </authorList>
    </citation>
    <scope>NUCLEOTIDE SEQUENCE [LARGE SCALE GENOMIC DNA]</scope>
    <source>
        <strain evidence="1 2">HX-7-9</strain>
    </source>
</reference>
<evidence type="ECO:0000313" key="1">
    <source>
        <dbReference type="EMBL" id="NDV11403.1"/>
    </source>
</evidence>
<organism evidence="1 2">
    <name type="scientific">Crenobacter caeni</name>
    <dbReference type="NCBI Taxonomy" id="2705474"/>
    <lineage>
        <taxon>Bacteria</taxon>
        <taxon>Pseudomonadati</taxon>
        <taxon>Pseudomonadota</taxon>
        <taxon>Betaproteobacteria</taxon>
        <taxon>Neisseriales</taxon>
        <taxon>Neisseriaceae</taxon>
        <taxon>Crenobacter</taxon>
    </lineage>
</organism>
<comment type="caution">
    <text evidence="1">The sequence shown here is derived from an EMBL/GenBank/DDBJ whole genome shotgun (WGS) entry which is preliminary data.</text>
</comment>
<name>A0A6B2KMP7_9NEIS</name>
<accession>A0A6B2KMP7</accession>
<protein>
    <submittedName>
        <fullName evidence="1">Uncharacterized protein</fullName>
    </submittedName>
</protein>
<sequence>MPAPATAEVVFGRISSFLLSIQYAVFSEAQPAGNRDGAGREAHRLWSPFAAICARSTLENRSRNIINRFFRKYPQWTTRFKA</sequence>
<dbReference type="AlphaFoldDB" id="A0A6B2KMP7"/>
<proteinExistence type="predicted"/>
<gene>
    <name evidence="1" type="ORF">GZH52_01085</name>
</gene>
<evidence type="ECO:0000313" key="2">
    <source>
        <dbReference type="Proteomes" id="UP000482578"/>
    </source>
</evidence>